<proteinExistence type="inferred from homology"/>
<dbReference type="EMBL" id="DSAC01000008">
    <property type="protein sequence ID" value="HHO73133.1"/>
    <property type="molecule type" value="Genomic_DNA"/>
</dbReference>
<evidence type="ECO:0000256" key="5">
    <source>
        <dbReference type="ARBA" id="ARBA00037941"/>
    </source>
</evidence>
<evidence type="ECO:0000256" key="4">
    <source>
        <dbReference type="ARBA" id="ARBA00023002"/>
    </source>
</evidence>
<evidence type="ECO:0000256" key="3">
    <source>
        <dbReference type="ARBA" id="ARBA00022827"/>
    </source>
</evidence>
<dbReference type="Gene3D" id="3.30.9.10">
    <property type="entry name" value="D-Amino Acid Oxidase, subunit A, domain 2"/>
    <property type="match status" value="1"/>
</dbReference>
<dbReference type="PANTHER" id="PTHR43104:SF2">
    <property type="entry name" value="L-2-HYDROXYGLUTARATE DEHYDROGENASE, MITOCHONDRIAL"/>
    <property type="match status" value="1"/>
</dbReference>
<dbReference type="Gene3D" id="3.50.50.60">
    <property type="entry name" value="FAD/NAD(P)-binding domain"/>
    <property type="match status" value="1"/>
</dbReference>
<dbReference type="AlphaFoldDB" id="A0A7C5WZQ4"/>
<dbReference type="SUPFAM" id="SSF51905">
    <property type="entry name" value="FAD/NAD(P)-binding domain"/>
    <property type="match status" value="1"/>
</dbReference>
<dbReference type="InterPro" id="IPR036188">
    <property type="entry name" value="FAD/NAD-bd_sf"/>
</dbReference>
<dbReference type="PANTHER" id="PTHR43104">
    <property type="entry name" value="L-2-HYDROXYGLUTARATE DEHYDROGENASE, MITOCHONDRIAL"/>
    <property type="match status" value="1"/>
</dbReference>
<comment type="cofactor">
    <cofactor evidence="1">
        <name>FAD</name>
        <dbReference type="ChEBI" id="CHEBI:57692"/>
    </cofactor>
</comment>
<dbReference type="Pfam" id="PF01266">
    <property type="entry name" value="DAO"/>
    <property type="match status" value="1"/>
</dbReference>
<accession>A0A7C5WZQ4</accession>
<reference evidence="7" key="1">
    <citation type="journal article" date="2020" name="mSystems">
        <title>Genome- and Community-Level Interaction Insights into Carbon Utilization and Element Cycling Functions of Hydrothermarchaeota in Hydrothermal Sediment.</title>
        <authorList>
            <person name="Zhou Z."/>
            <person name="Liu Y."/>
            <person name="Xu W."/>
            <person name="Pan J."/>
            <person name="Luo Z.H."/>
            <person name="Li M."/>
        </authorList>
    </citation>
    <scope>NUCLEOTIDE SEQUENCE [LARGE SCALE GENOMIC DNA]</scope>
    <source>
        <strain evidence="7">SpSt-114</strain>
    </source>
</reference>
<comment type="caution">
    <text evidence="7">The sequence shown here is derived from an EMBL/GenBank/DDBJ whole genome shotgun (WGS) entry which is preliminary data.</text>
</comment>
<sequence length="413" mass="47305">MAEIIKTDFLIIGAGIIGLAVAKVLREVYPEKEICIIEKENSPGAHASGRNSGVLHAGFYYTPDSLKAKFTIQGNQELKEFCEEKGLRLNRCGKIVVAQNEEELEVLFELKRRGDINGVELYIITEKELKDLEPNAKTYKYALFSPNTATVDPLEVLRALEIELREKGVRFFFNCPFGKKLNDDLGIIASGKIFKAEKIINCAGLYADKIAKDFGFSKNYELVPFKGVYLEYKGNDQFIKRNIYPVPDIRFPFLGVHFTVRADGKIKIGPNAMPAFWRENYEGFNNFNFKELLETIKWNTLMFIKKSEFRRLAIEEMKKYSKSYLIEQAKMLVYNIPSADLFKWSKPGVRAQLVDKRSLTLIQDFVVEGDEYSVHILNAVSPAFTASFPFARYVVEKYIAKNFYKKEVKDGEV</sequence>
<evidence type="ECO:0000259" key="6">
    <source>
        <dbReference type="Pfam" id="PF01266"/>
    </source>
</evidence>
<name>A0A7C5WZQ4_9AQUI</name>
<dbReference type="InterPro" id="IPR006076">
    <property type="entry name" value="FAD-dep_OxRdtase"/>
</dbReference>
<protein>
    <submittedName>
        <fullName evidence="7">L-2-hydroxyglutarate oxidase</fullName>
        <ecNumber evidence="7">1.1.3.-</ecNumber>
    </submittedName>
</protein>
<keyword evidence="4 7" id="KW-0560">Oxidoreductase</keyword>
<gene>
    <name evidence="7" type="primary">lhgO</name>
    <name evidence="7" type="ORF">ENN04_00625</name>
</gene>
<comment type="similarity">
    <text evidence="5">Belongs to the L2HGDH family.</text>
</comment>
<evidence type="ECO:0000256" key="2">
    <source>
        <dbReference type="ARBA" id="ARBA00022630"/>
    </source>
</evidence>
<feature type="domain" description="FAD dependent oxidoreductase" evidence="6">
    <location>
        <begin position="8"/>
        <end position="394"/>
    </location>
</feature>
<dbReference type="GO" id="GO:0047545">
    <property type="term" value="F:(S)-2-hydroxyglutarate dehydrogenase activity"/>
    <property type="evidence" value="ECO:0007669"/>
    <property type="project" value="TreeGrafter"/>
</dbReference>
<dbReference type="GO" id="GO:0005737">
    <property type="term" value="C:cytoplasm"/>
    <property type="evidence" value="ECO:0007669"/>
    <property type="project" value="TreeGrafter"/>
</dbReference>
<dbReference type="NCBIfam" id="NF008726">
    <property type="entry name" value="PRK11728.1"/>
    <property type="match status" value="1"/>
</dbReference>
<dbReference type="EC" id="1.1.3.-" evidence="7"/>
<evidence type="ECO:0000256" key="1">
    <source>
        <dbReference type="ARBA" id="ARBA00001974"/>
    </source>
</evidence>
<organism evidence="7">
    <name type="scientific">Thermocrinis ruber</name>
    <dbReference type="NCBI Taxonomy" id="75906"/>
    <lineage>
        <taxon>Bacteria</taxon>
        <taxon>Pseudomonadati</taxon>
        <taxon>Aquificota</taxon>
        <taxon>Aquificia</taxon>
        <taxon>Aquificales</taxon>
        <taxon>Aquificaceae</taxon>
        <taxon>Thermocrinis</taxon>
    </lineage>
</organism>
<keyword evidence="2" id="KW-0285">Flavoprotein</keyword>
<evidence type="ECO:0000313" key="7">
    <source>
        <dbReference type="EMBL" id="HHO73133.1"/>
    </source>
</evidence>
<keyword evidence="3" id="KW-0274">FAD</keyword>